<dbReference type="GO" id="GO:0032259">
    <property type="term" value="P:methylation"/>
    <property type="evidence" value="ECO:0007669"/>
    <property type="project" value="InterPro"/>
</dbReference>
<dbReference type="Gene3D" id="3.40.50.150">
    <property type="entry name" value="Vaccinia Virus protein VP39"/>
    <property type="match status" value="1"/>
</dbReference>
<dbReference type="GO" id="GO:0003676">
    <property type="term" value="F:nucleic acid binding"/>
    <property type="evidence" value="ECO:0007669"/>
    <property type="project" value="InterPro"/>
</dbReference>
<dbReference type="Proteomes" id="UP001165986">
    <property type="component" value="Unassembled WGS sequence"/>
</dbReference>
<sequence>MNVANLLPITGWDNDSWETPNNIAQVMSELVLPSDEYILEPCAGTGQIAKNIPHPESCSILCMDINKSRVENGRYNVPNCTWLCTDFLRSEIEPYTEFDLVITNPPFSKCMEFIERSLSLLNPNNPSARLLFLMPSDIFQAKSRANAFSKLNAHIHHIYPIVGRVDYLINGVPASKTFVEKNGKMVRRSGRQTCDAVWDIRPGKLGGCTTFIT</sequence>
<evidence type="ECO:0000313" key="1">
    <source>
        <dbReference type="EMBL" id="MBD6620943.1"/>
    </source>
</evidence>
<dbReference type="GO" id="GO:0008168">
    <property type="term" value="F:methyltransferase activity"/>
    <property type="evidence" value="ECO:0007669"/>
    <property type="project" value="InterPro"/>
</dbReference>
<name>A0AA40VVB4_9NOST</name>
<evidence type="ECO:0008006" key="3">
    <source>
        <dbReference type="Google" id="ProtNLM"/>
    </source>
</evidence>
<keyword evidence="2" id="KW-1185">Reference proteome</keyword>
<dbReference type="CDD" id="cd02440">
    <property type="entry name" value="AdoMet_MTases"/>
    <property type="match status" value="1"/>
</dbReference>
<organism evidence="1 2">
    <name type="scientific">Komarekiella delphini-convector SJRDD-AB1</name>
    <dbReference type="NCBI Taxonomy" id="2593771"/>
    <lineage>
        <taxon>Bacteria</taxon>
        <taxon>Bacillati</taxon>
        <taxon>Cyanobacteriota</taxon>
        <taxon>Cyanophyceae</taxon>
        <taxon>Nostocales</taxon>
        <taxon>Nostocaceae</taxon>
        <taxon>Komarekiella</taxon>
        <taxon>Komarekiella delphini-convector</taxon>
    </lineage>
</organism>
<dbReference type="PROSITE" id="PS00092">
    <property type="entry name" value="N6_MTASE"/>
    <property type="match status" value="1"/>
</dbReference>
<dbReference type="PRINTS" id="PR00507">
    <property type="entry name" value="N12N6MTFRASE"/>
</dbReference>
<gene>
    <name evidence="1" type="ORF">FNW02_35760</name>
</gene>
<protein>
    <recommendedName>
        <fullName evidence="3">Methyltransferase small domain-containing protein</fullName>
    </recommendedName>
</protein>
<dbReference type="InterPro" id="IPR002052">
    <property type="entry name" value="DNA_methylase_N6_adenine_CS"/>
</dbReference>
<comment type="caution">
    <text evidence="1">The sequence shown here is derived from an EMBL/GenBank/DDBJ whole genome shotgun (WGS) entry which is preliminary data.</text>
</comment>
<dbReference type="AlphaFoldDB" id="A0AA40VVB4"/>
<reference evidence="1" key="1">
    <citation type="submission" date="2019-07" db="EMBL/GenBank/DDBJ databases">
        <title>Toxilogical consequences of a new and cryptic species of cyanobacteria (Komarekiella delphini-convector) recovered from the epidermis of a bottlenose dolphin and 1500 ft. in the air.</title>
        <authorList>
            <person name="Brown A.O."/>
            <person name="Dvorak P."/>
            <person name="Villanueva C.D."/>
            <person name="Foss A.J."/>
            <person name="Garvey A.D."/>
            <person name="Gibson Q.A."/>
            <person name="Johansen J.R."/>
            <person name="Casamatta D.A."/>
        </authorList>
    </citation>
    <scope>NUCLEOTIDE SEQUENCE</scope>
    <source>
        <strain evidence="1">SJRDD-AB1</strain>
    </source>
</reference>
<proteinExistence type="predicted"/>
<dbReference type="InterPro" id="IPR029063">
    <property type="entry name" value="SAM-dependent_MTases_sf"/>
</dbReference>
<dbReference type="EMBL" id="VJXY01000095">
    <property type="protein sequence ID" value="MBD6620943.1"/>
    <property type="molecule type" value="Genomic_DNA"/>
</dbReference>
<accession>A0AA40VVB4</accession>
<dbReference type="SUPFAM" id="SSF53335">
    <property type="entry name" value="S-adenosyl-L-methionine-dependent methyltransferases"/>
    <property type="match status" value="1"/>
</dbReference>
<dbReference type="RefSeq" id="WP_191762263.1">
    <property type="nucleotide sequence ID" value="NZ_VJXY01000095.1"/>
</dbReference>
<evidence type="ECO:0000313" key="2">
    <source>
        <dbReference type="Proteomes" id="UP001165986"/>
    </source>
</evidence>